<feature type="region of interest" description="Disordered" evidence="5">
    <location>
        <begin position="49"/>
        <end position="80"/>
    </location>
</feature>
<name>A0A9N9MQ54_9CUCU</name>
<feature type="region of interest" description="Disordered" evidence="5">
    <location>
        <begin position="214"/>
        <end position="237"/>
    </location>
</feature>
<organism evidence="6 7">
    <name type="scientific">Ceutorhynchus assimilis</name>
    <name type="common">cabbage seed weevil</name>
    <dbReference type="NCBI Taxonomy" id="467358"/>
    <lineage>
        <taxon>Eukaryota</taxon>
        <taxon>Metazoa</taxon>
        <taxon>Ecdysozoa</taxon>
        <taxon>Arthropoda</taxon>
        <taxon>Hexapoda</taxon>
        <taxon>Insecta</taxon>
        <taxon>Pterygota</taxon>
        <taxon>Neoptera</taxon>
        <taxon>Endopterygota</taxon>
        <taxon>Coleoptera</taxon>
        <taxon>Polyphaga</taxon>
        <taxon>Cucujiformia</taxon>
        <taxon>Curculionidae</taxon>
        <taxon>Ceutorhynchinae</taxon>
        <taxon>Ceutorhynchus</taxon>
    </lineage>
</organism>
<feature type="compositionally biased region" description="Acidic residues" evidence="5">
    <location>
        <begin position="335"/>
        <end position="367"/>
    </location>
</feature>
<dbReference type="InterPro" id="IPR038077">
    <property type="entry name" value="Troponin_sf"/>
</dbReference>
<comment type="function">
    <text evidence="1">Troponin T is the tropomyosin-binding subunit of troponin, the thin filament regulatory complex which confers calcium-sensitivity to striated muscle actomyosin ATPase activity.</text>
</comment>
<dbReference type="PANTHER" id="PTHR11521">
    <property type="entry name" value="TROPONIN T"/>
    <property type="match status" value="1"/>
</dbReference>
<dbReference type="Proteomes" id="UP001152799">
    <property type="component" value="Chromosome 3"/>
</dbReference>
<evidence type="ECO:0008006" key="8">
    <source>
        <dbReference type="Google" id="ProtNLM"/>
    </source>
</evidence>
<feature type="region of interest" description="Disordered" evidence="5">
    <location>
        <begin position="1"/>
        <end position="23"/>
    </location>
</feature>
<dbReference type="GO" id="GO:0005861">
    <property type="term" value="C:troponin complex"/>
    <property type="evidence" value="ECO:0007669"/>
    <property type="project" value="InterPro"/>
</dbReference>
<keyword evidence="3" id="KW-0514">Muscle protein</keyword>
<dbReference type="GO" id="GO:0006936">
    <property type="term" value="P:muscle contraction"/>
    <property type="evidence" value="ECO:0007669"/>
    <property type="project" value="TreeGrafter"/>
</dbReference>
<feature type="compositionally biased region" description="Basic and acidic residues" evidence="5">
    <location>
        <begin position="60"/>
        <end position="80"/>
    </location>
</feature>
<dbReference type="GO" id="GO:0005523">
    <property type="term" value="F:tropomyosin binding"/>
    <property type="evidence" value="ECO:0007669"/>
    <property type="project" value="TreeGrafter"/>
</dbReference>
<protein>
    <recommendedName>
        <fullName evidence="8">Troponin T</fullName>
    </recommendedName>
</protein>
<keyword evidence="4" id="KW-0175">Coiled coil</keyword>
<feature type="compositionally biased region" description="Acidic residues" evidence="5">
    <location>
        <begin position="307"/>
        <end position="324"/>
    </location>
</feature>
<evidence type="ECO:0000256" key="4">
    <source>
        <dbReference type="SAM" id="Coils"/>
    </source>
</evidence>
<accession>A0A9N9MQ54</accession>
<evidence type="ECO:0000256" key="2">
    <source>
        <dbReference type="ARBA" id="ARBA00008330"/>
    </source>
</evidence>
<dbReference type="EMBL" id="OU892279">
    <property type="protein sequence ID" value="CAG9766811.1"/>
    <property type="molecule type" value="Genomic_DNA"/>
</dbReference>
<comment type="similarity">
    <text evidence="2">Belongs to the troponin T family.</text>
</comment>
<evidence type="ECO:0000256" key="5">
    <source>
        <dbReference type="SAM" id="MobiDB-lite"/>
    </source>
</evidence>
<dbReference type="GO" id="GO:0006937">
    <property type="term" value="P:regulation of muscle contraction"/>
    <property type="evidence" value="ECO:0007669"/>
    <property type="project" value="InterPro"/>
</dbReference>
<feature type="compositionally biased region" description="Basic and acidic residues" evidence="5">
    <location>
        <begin position="13"/>
        <end position="23"/>
    </location>
</feature>
<dbReference type="InterPro" id="IPR001978">
    <property type="entry name" value="Troponin"/>
</dbReference>
<gene>
    <name evidence="6" type="ORF">CEUTPL_LOCUS7383</name>
</gene>
<evidence type="ECO:0000256" key="1">
    <source>
        <dbReference type="ARBA" id="ARBA00003363"/>
    </source>
</evidence>
<dbReference type="OrthoDB" id="330499at2759"/>
<feature type="coiled-coil region" evidence="4">
    <location>
        <begin position="184"/>
        <end position="211"/>
    </location>
</feature>
<dbReference type="AlphaFoldDB" id="A0A9N9MQ54"/>
<evidence type="ECO:0000313" key="6">
    <source>
        <dbReference type="EMBL" id="CAG9766811.1"/>
    </source>
</evidence>
<feature type="compositionally biased region" description="Acidic residues" evidence="5">
    <location>
        <begin position="1"/>
        <end position="11"/>
    </location>
</feature>
<dbReference type="Gene3D" id="1.20.5.350">
    <property type="match status" value="1"/>
</dbReference>
<reference evidence="6" key="1">
    <citation type="submission" date="2022-01" db="EMBL/GenBank/DDBJ databases">
        <authorList>
            <person name="King R."/>
        </authorList>
    </citation>
    <scope>NUCLEOTIDE SEQUENCE</scope>
</reference>
<dbReference type="Pfam" id="PF00992">
    <property type="entry name" value="Troponin"/>
    <property type="match status" value="1"/>
</dbReference>
<feature type="compositionally biased region" description="Basic and acidic residues" evidence="5">
    <location>
        <begin position="294"/>
        <end position="305"/>
    </location>
</feature>
<feature type="region of interest" description="Disordered" evidence="5">
    <location>
        <begin position="285"/>
        <end position="367"/>
    </location>
</feature>
<keyword evidence="7" id="KW-1185">Reference proteome</keyword>
<dbReference type="FunFam" id="1.20.5.350:FF:000003">
    <property type="entry name" value="Troponin T isoform 5"/>
    <property type="match status" value="1"/>
</dbReference>
<dbReference type="SUPFAM" id="SSF90250">
    <property type="entry name" value="Troponin coil-coiled subunits"/>
    <property type="match status" value="1"/>
</dbReference>
<evidence type="ECO:0000313" key="7">
    <source>
        <dbReference type="Proteomes" id="UP001152799"/>
    </source>
</evidence>
<feature type="compositionally biased region" description="Basic and acidic residues" evidence="5">
    <location>
        <begin position="325"/>
        <end position="334"/>
    </location>
</feature>
<evidence type="ECO:0000256" key="3">
    <source>
        <dbReference type="ARBA" id="ARBA00023179"/>
    </source>
</evidence>
<dbReference type="PANTHER" id="PTHR11521:SF1">
    <property type="entry name" value="TROPONIN T, SKELETAL MUSCLE"/>
    <property type="match status" value="1"/>
</dbReference>
<proteinExistence type="inferred from homology"/>
<dbReference type="InterPro" id="IPR027707">
    <property type="entry name" value="TNNT"/>
</dbReference>
<sequence>MDEEEQGDTGDPEFIKRQEQKRSELDEQLREYIAEWRLVRKKEQDELKKLKEKQAKRKVARADEERATAERKKAEEERRVKEIEEKKLKDAQDKKQRLIDAEKKRQTMMAALKEQHQNKTLNFVIKKKVLAASLSDAELERTKTKEQLEEEKKIALSIRIKPLALDGVPMDKLKEKATELWDVIVKLETEKYDLEERMKRQEYDLKELKERQRQQLRHRALKKGLDPEALTGPHPPKIQLASKYERRVDIRSFDERQRLFQGGFDTLYLEQLEKVWRDRVQQFMQRPRKKLPRWRGERPGKRPGDPDTPEGEEDVKGEDVEGEDVGPKEEKPKEEIEDEDLEEEEVEVDEEEDADDDDEDEEEEEEE</sequence>
<dbReference type="GO" id="GO:0045214">
    <property type="term" value="P:sarcomere organization"/>
    <property type="evidence" value="ECO:0007669"/>
    <property type="project" value="UniProtKB-ARBA"/>
</dbReference>